<keyword evidence="3" id="KW-1185">Reference proteome</keyword>
<proteinExistence type="predicted"/>
<evidence type="ECO:0000256" key="1">
    <source>
        <dbReference type="SAM" id="MobiDB-lite"/>
    </source>
</evidence>
<reference evidence="3" key="1">
    <citation type="submission" date="2017-06" db="EMBL/GenBank/DDBJ databases">
        <title>Herbaspirillum phytohormonus sp. nov., isolated from the root nodule of Robinia pseudoacacia in lead-zinc mine.</title>
        <authorList>
            <person name="Fan M."/>
            <person name="Lin Y."/>
        </authorList>
    </citation>
    <scope>NUCLEOTIDE SEQUENCE [LARGE SCALE GENOMIC DNA]</scope>
    <source>
        <strain evidence="3">SC-089</strain>
    </source>
</reference>
<evidence type="ECO:0000313" key="2">
    <source>
        <dbReference type="EMBL" id="OWT63753.1"/>
    </source>
</evidence>
<comment type="caution">
    <text evidence="2">The sequence shown here is derived from an EMBL/GenBank/DDBJ whole genome shotgun (WGS) entry which is preliminary data.</text>
</comment>
<dbReference type="EMBL" id="NJIH01000003">
    <property type="protein sequence ID" value="OWT63753.1"/>
    <property type="molecule type" value="Genomic_DNA"/>
</dbReference>
<protein>
    <submittedName>
        <fullName evidence="2">Uncharacterized protein</fullName>
    </submittedName>
</protein>
<name>A0A225MTG6_9BURK</name>
<organism evidence="2 3">
    <name type="scientific">Candidimonas nitroreducens</name>
    <dbReference type="NCBI Taxonomy" id="683354"/>
    <lineage>
        <taxon>Bacteria</taxon>
        <taxon>Pseudomonadati</taxon>
        <taxon>Pseudomonadota</taxon>
        <taxon>Betaproteobacteria</taxon>
        <taxon>Burkholderiales</taxon>
        <taxon>Alcaligenaceae</taxon>
        <taxon>Candidimonas</taxon>
    </lineage>
</organism>
<feature type="region of interest" description="Disordered" evidence="1">
    <location>
        <begin position="1"/>
        <end position="27"/>
    </location>
</feature>
<dbReference type="AlphaFoldDB" id="A0A225MTG6"/>
<dbReference type="RefSeq" id="WP_088602332.1">
    <property type="nucleotide sequence ID" value="NZ_NJIH01000003.1"/>
</dbReference>
<evidence type="ECO:0000313" key="3">
    <source>
        <dbReference type="Proteomes" id="UP000214603"/>
    </source>
</evidence>
<accession>A0A225MTG6</accession>
<gene>
    <name evidence="2" type="ORF">CEY11_05410</name>
</gene>
<sequence>MPKLDTVRSRRASGHACKASTSSFPSPGAFAFDPRLPDLVCLIHGLALNLIEPADVPRRLLGRPARAPGA</sequence>
<dbReference type="Proteomes" id="UP000214603">
    <property type="component" value="Unassembled WGS sequence"/>
</dbReference>